<dbReference type="PANTHER" id="PTHR10696:SF56">
    <property type="entry name" value="TAUD_TFDA-LIKE DOMAIN-CONTAINING PROTEIN"/>
    <property type="match status" value="1"/>
</dbReference>
<sequence length="342" mass="38392">MLNTINTANAAPVITAQMTHESFLPEGPSFPIVIEPVNSLGHPKDWIAQNEEKVAAYLRQYGAILLRGFDMKDEQAFRESANEFIPTLAKYMEGATPRTNLGKGAYTSTEFPSELSIAQHNELSYIKSWPMRIVFGCLIAAEEQGATPIADVRKVLDYIDEDIKQEFAEKGWMLVRNYGNGLGPTWQKAFNTDDIEDVIEYCKVADVELEVINAQQIRTRQVRPAIHSHALTGESVWFNHAAFWHPSSLCPIIRKELVSQFGEDALTYNTLYGDGTVIPDDVIEHINAAYEKATVTFLWQEGDILLMDNMLISHGRSPYKGDRRILVSMGEPVTNITAPIEE</sequence>
<gene>
    <name evidence="5" type="ORF">C3B51_02250</name>
</gene>
<comment type="caution">
    <text evidence="5">The sequence shown here is derived from an EMBL/GenBank/DDBJ whole genome shotgun (WGS) entry which is preliminary data.</text>
</comment>
<organism evidence="5 6">
    <name type="scientific">Pseudoalteromonas rubra</name>
    <dbReference type="NCBI Taxonomy" id="43658"/>
    <lineage>
        <taxon>Bacteria</taxon>
        <taxon>Pseudomonadati</taxon>
        <taxon>Pseudomonadota</taxon>
        <taxon>Gammaproteobacteria</taxon>
        <taxon>Alteromonadales</taxon>
        <taxon>Pseudoalteromonadaceae</taxon>
        <taxon>Pseudoalteromonas</taxon>
    </lineage>
</organism>
<name>A0A4Q7EL88_9GAMM</name>
<dbReference type="InterPro" id="IPR042098">
    <property type="entry name" value="TauD-like_sf"/>
</dbReference>
<dbReference type="SUPFAM" id="SSF51197">
    <property type="entry name" value="Clavaminate synthase-like"/>
    <property type="match status" value="1"/>
</dbReference>
<evidence type="ECO:0000259" key="4">
    <source>
        <dbReference type="Pfam" id="PF02668"/>
    </source>
</evidence>
<dbReference type="AlphaFoldDB" id="A0A4Q7EL88"/>
<dbReference type="InterPro" id="IPR003819">
    <property type="entry name" value="TauD/TfdA-like"/>
</dbReference>
<accession>A0A4Q7EL88</accession>
<comment type="cofactor">
    <cofactor evidence="1">
        <name>Fe(2+)</name>
        <dbReference type="ChEBI" id="CHEBI:29033"/>
    </cofactor>
</comment>
<feature type="domain" description="TauD/TfdA-like" evidence="4">
    <location>
        <begin position="40"/>
        <end position="327"/>
    </location>
</feature>
<dbReference type="Gene3D" id="3.60.130.10">
    <property type="entry name" value="Clavaminate synthase-like"/>
    <property type="match status" value="1"/>
</dbReference>
<keyword evidence="2" id="KW-0560">Oxidoreductase</keyword>
<evidence type="ECO:0000256" key="1">
    <source>
        <dbReference type="ARBA" id="ARBA00001954"/>
    </source>
</evidence>
<dbReference type="GO" id="GO:0016706">
    <property type="term" value="F:2-oxoglutarate-dependent dioxygenase activity"/>
    <property type="evidence" value="ECO:0007669"/>
    <property type="project" value="UniProtKB-ARBA"/>
</dbReference>
<dbReference type="EMBL" id="PPUZ01000004">
    <property type="protein sequence ID" value="RZM84970.1"/>
    <property type="molecule type" value="Genomic_DNA"/>
</dbReference>
<keyword evidence="3" id="KW-0045">Antibiotic biosynthesis</keyword>
<dbReference type="InterPro" id="IPR050411">
    <property type="entry name" value="AlphaKG_dependent_hydroxylases"/>
</dbReference>
<dbReference type="Pfam" id="PF02668">
    <property type="entry name" value="TauD"/>
    <property type="match status" value="1"/>
</dbReference>
<dbReference type="RefSeq" id="WP_130244024.1">
    <property type="nucleotide sequence ID" value="NZ_PPUZ01000004.1"/>
</dbReference>
<evidence type="ECO:0000313" key="6">
    <source>
        <dbReference type="Proteomes" id="UP000292345"/>
    </source>
</evidence>
<dbReference type="GO" id="GO:0017000">
    <property type="term" value="P:antibiotic biosynthetic process"/>
    <property type="evidence" value="ECO:0007669"/>
    <property type="project" value="UniProtKB-KW"/>
</dbReference>
<reference evidence="5 6" key="1">
    <citation type="submission" date="2018-01" db="EMBL/GenBank/DDBJ databases">
        <title>Co-occurrence of chitin degradation, pigmentation and bioactivity in marine Pseudoalteromonas.</title>
        <authorList>
            <person name="Paulsen S."/>
            <person name="Gram L."/>
            <person name="Machado H."/>
        </authorList>
    </citation>
    <scope>NUCLEOTIDE SEQUENCE [LARGE SCALE GENOMIC DNA]</scope>
    <source>
        <strain evidence="5 6">S1946</strain>
    </source>
</reference>
<evidence type="ECO:0000256" key="3">
    <source>
        <dbReference type="ARBA" id="ARBA00023194"/>
    </source>
</evidence>
<protein>
    <submittedName>
        <fullName evidence="5">SyrP-like protein</fullName>
    </submittedName>
</protein>
<proteinExistence type="predicted"/>
<evidence type="ECO:0000313" key="5">
    <source>
        <dbReference type="EMBL" id="RZM84970.1"/>
    </source>
</evidence>
<dbReference type="PANTHER" id="PTHR10696">
    <property type="entry name" value="GAMMA-BUTYROBETAINE HYDROXYLASE-RELATED"/>
    <property type="match status" value="1"/>
</dbReference>
<evidence type="ECO:0000256" key="2">
    <source>
        <dbReference type="ARBA" id="ARBA00023002"/>
    </source>
</evidence>
<dbReference type="Proteomes" id="UP000292345">
    <property type="component" value="Unassembled WGS sequence"/>
</dbReference>